<accession>A0ACC1J8N2</accession>
<dbReference type="Proteomes" id="UP001150603">
    <property type="component" value="Unassembled WGS sequence"/>
</dbReference>
<proteinExistence type="predicted"/>
<keyword evidence="2" id="KW-1185">Reference proteome</keyword>
<sequence>MWDHNLNELRKLDMLGSVRELRIVMYNGCRRNLNLDILLEILHIINLPNWTIFRRNNKKALWFQNLKKLAFEFDKPDKNPKEIDEADSKDKDEDKPREKAEFPIIVKFDGKMRVAAKGVGNTIMALQNYFKNGQHSPMVLVDEPKRLQLTPLLVEETSVLILLSQLWNLQVLTIDAFAMERHHLSVPEAGNHFADHRASLRWFDAAYRDFEKAKERNGGFSHPLVRLHIRSRKRLDISAVVSLVSYLPSLVELGVVREMISEVAMAIGGRALGQPEERFQAIKVCEFSMHDAEIDG</sequence>
<protein>
    <submittedName>
        <fullName evidence="1">Uncharacterized protein</fullName>
    </submittedName>
</protein>
<comment type="caution">
    <text evidence="1">The sequence shown here is derived from an EMBL/GenBank/DDBJ whole genome shotgun (WGS) entry which is preliminary data.</text>
</comment>
<evidence type="ECO:0000313" key="2">
    <source>
        <dbReference type="Proteomes" id="UP001150603"/>
    </source>
</evidence>
<reference evidence="1" key="1">
    <citation type="submission" date="2022-07" db="EMBL/GenBank/DDBJ databases">
        <title>Phylogenomic reconstructions and comparative analyses of Kickxellomycotina fungi.</title>
        <authorList>
            <person name="Reynolds N.K."/>
            <person name="Stajich J.E."/>
            <person name="Barry K."/>
            <person name="Grigoriev I.V."/>
            <person name="Crous P."/>
            <person name="Smith M.E."/>
        </authorList>
    </citation>
    <scope>NUCLEOTIDE SEQUENCE</scope>
    <source>
        <strain evidence="1">NRRL 5244</strain>
    </source>
</reference>
<gene>
    <name evidence="1" type="ORF">FBU59_003373</name>
</gene>
<name>A0ACC1J8N2_9FUNG</name>
<organism evidence="1 2">
    <name type="scientific">Linderina macrospora</name>
    <dbReference type="NCBI Taxonomy" id="4868"/>
    <lineage>
        <taxon>Eukaryota</taxon>
        <taxon>Fungi</taxon>
        <taxon>Fungi incertae sedis</taxon>
        <taxon>Zoopagomycota</taxon>
        <taxon>Kickxellomycotina</taxon>
        <taxon>Kickxellomycetes</taxon>
        <taxon>Kickxellales</taxon>
        <taxon>Kickxellaceae</taxon>
        <taxon>Linderina</taxon>
    </lineage>
</organism>
<dbReference type="EMBL" id="JANBPW010002131">
    <property type="protein sequence ID" value="KAJ1941873.1"/>
    <property type="molecule type" value="Genomic_DNA"/>
</dbReference>
<evidence type="ECO:0000313" key="1">
    <source>
        <dbReference type="EMBL" id="KAJ1941873.1"/>
    </source>
</evidence>